<dbReference type="RefSeq" id="WP_408904919.1">
    <property type="nucleotide sequence ID" value="NZ_JAROCE010000001.1"/>
</dbReference>
<keyword evidence="4" id="KW-1185">Reference proteome</keyword>
<keyword evidence="2" id="KW-0732">Signal</keyword>
<protein>
    <recommendedName>
        <fullName evidence="5">Nitrate ABC transporter substrate-binding protein</fullName>
    </recommendedName>
</protein>
<feature type="compositionally biased region" description="Pro residues" evidence="1">
    <location>
        <begin position="33"/>
        <end position="46"/>
    </location>
</feature>
<evidence type="ECO:0008006" key="5">
    <source>
        <dbReference type="Google" id="ProtNLM"/>
    </source>
</evidence>
<dbReference type="PROSITE" id="PS51257">
    <property type="entry name" value="PROKAR_LIPOPROTEIN"/>
    <property type="match status" value="1"/>
</dbReference>
<dbReference type="EMBL" id="JAROCE010000001">
    <property type="protein sequence ID" value="MFM2719400.1"/>
    <property type="molecule type" value="Genomic_DNA"/>
</dbReference>
<reference evidence="3 4" key="1">
    <citation type="submission" date="2023-03" db="EMBL/GenBank/DDBJ databases">
        <title>MT1 and MT2 Draft Genomes of Novel Species.</title>
        <authorList>
            <person name="Venkateswaran K."/>
        </authorList>
    </citation>
    <scope>NUCLEOTIDE SEQUENCE [LARGE SCALE GENOMIC DNA]</scope>
    <source>
        <strain evidence="3 4">IF8SW-P5</strain>
    </source>
</reference>
<dbReference type="Proteomes" id="UP001630303">
    <property type="component" value="Unassembled WGS sequence"/>
</dbReference>
<gene>
    <name evidence="3" type="ORF">P5G46_02665</name>
</gene>
<comment type="caution">
    <text evidence="3">The sequence shown here is derived from an EMBL/GenBank/DDBJ whole genome shotgun (WGS) entry which is preliminary data.</text>
</comment>
<feature type="chain" id="PRO_5046088914" description="Nitrate ABC transporter substrate-binding protein" evidence="2">
    <location>
        <begin position="31"/>
        <end position="192"/>
    </location>
</feature>
<evidence type="ECO:0000256" key="1">
    <source>
        <dbReference type="SAM" id="MobiDB-lite"/>
    </source>
</evidence>
<sequence>MIRRSLSAAGTAILAAVLLTACTTPTAPDAAPSAPPAVTPTAPPEATPTETPGADAGEPTCETIIPSTTAADFRSLGWTVQTEAFRVGATELSGGIQCKWGDSSVTSDRIQMFGWAPIEADAVQDAVDELVASGWKREDGSDGLIYVTENPDWAIGKDADGYGITYLFGDDWVKIADTKQSLVLVEWPPAQR</sequence>
<feature type="region of interest" description="Disordered" evidence="1">
    <location>
        <begin position="27"/>
        <end position="59"/>
    </location>
</feature>
<proteinExistence type="predicted"/>
<name>A0ABW9GCW6_9MICO</name>
<accession>A0ABW9GCW6</accession>
<evidence type="ECO:0000256" key="2">
    <source>
        <dbReference type="SAM" id="SignalP"/>
    </source>
</evidence>
<evidence type="ECO:0000313" key="4">
    <source>
        <dbReference type="Proteomes" id="UP001630303"/>
    </source>
</evidence>
<feature type="signal peptide" evidence="2">
    <location>
        <begin position="1"/>
        <end position="30"/>
    </location>
</feature>
<feature type="compositionally biased region" description="Low complexity" evidence="1">
    <location>
        <begin position="47"/>
        <end position="56"/>
    </location>
</feature>
<organism evidence="3 4">
    <name type="scientific">Microbacterium mcarthurae</name>
    <dbReference type="NCBI Taxonomy" id="3035918"/>
    <lineage>
        <taxon>Bacteria</taxon>
        <taxon>Bacillati</taxon>
        <taxon>Actinomycetota</taxon>
        <taxon>Actinomycetes</taxon>
        <taxon>Micrococcales</taxon>
        <taxon>Microbacteriaceae</taxon>
        <taxon>Microbacterium</taxon>
    </lineage>
</organism>
<evidence type="ECO:0000313" key="3">
    <source>
        <dbReference type="EMBL" id="MFM2719400.1"/>
    </source>
</evidence>